<accession>A0A8S5LMU8</accession>
<evidence type="ECO:0000313" key="1">
    <source>
        <dbReference type="EMBL" id="DAD71270.1"/>
    </source>
</evidence>
<organism evidence="1">
    <name type="scientific">Siphoviridae sp. ctDuC3</name>
    <dbReference type="NCBI Taxonomy" id="2827563"/>
    <lineage>
        <taxon>Viruses</taxon>
        <taxon>Duplodnaviria</taxon>
        <taxon>Heunggongvirae</taxon>
        <taxon>Uroviricota</taxon>
        <taxon>Caudoviricetes</taxon>
    </lineage>
</organism>
<dbReference type="EMBL" id="BK015879">
    <property type="protein sequence ID" value="DAD71270.1"/>
    <property type="molecule type" value="Genomic_DNA"/>
</dbReference>
<sequence length="112" mass="12261">MEILITLLGLIKKATGLDATPFYTGDNPAITYSFYRTQGDGAKGRYRLQIRTHAKSLEQAITLSEQITDGLVTLGDETRDGLRIEANGGGSLLDEGTHTPQQITYFDILAKE</sequence>
<proteinExistence type="predicted"/>
<name>A0A8S5LMU8_9CAUD</name>
<reference evidence="1" key="1">
    <citation type="journal article" date="2021" name="Proc. Natl. Acad. Sci. U.S.A.">
        <title>A Catalog of Tens of Thousands of Viruses from Human Metagenomes Reveals Hidden Associations with Chronic Diseases.</title>
        <authorList>
            <person name="Tisza M.J."/>
            <person name="Buck C.B."/>
        </authorList>
    </citation>
    <scope>NUCLEOTIDE SEQUENCE</scope>
    <source>
        <strain evidence="1">CtDuC3</strain>
    </source>
</reference>
<protein>
    <submittedName>
        <fullName evidence="1">Uncharacterized protein</fullName>
    </submittedName>
</protein>